<dbReference type="EMBL" id="JAQGDS010000002">
    <property type="protein sequence ID" value="KAJ6263132.1"/>
    <property type="molecule type" value="Genomic_DNA"/>
</dbReference>
<dbReference type="AlphaFoldDB" id="A0AAD6J3I9"/>
<evidence type="ECO:0000313" key="3">
    <source>
        <dbReference type="Proteomes" id="UP001221413"/>
    </source>
</evidence>
<name>A0AAD6J3I9_DREDA</name>
<protein>
    <submittedName>
        <fullName evidence="2">Uncharacterized protein</fullName>
    </submittedName>
</protein>
<evidence type="ECO:0000313" key="2">
    <source>
        <dbReference type="EMBL" id="KAJ6263132.1"/>
    </source>
</evidence>
<gene>
    <name evidence="2" type="ORF">Dda_1692</name>
</gene>
<feature type="region of interest" description="Disordered" evidence="1">
    <location>
        <begin position="1"/>
        <end position="41"/>
    </location>
</feature>
<proteinExistence type="predicted"/>
<reference evidence="2" key="1">
    <citation type="submission" date="2023-01" db="EMBL/GenBank/DDBJ databases">
        <title>The chitinases involved in constricting ring structure development in the nematode-trapping fungus Drechslerella dactyloides.</title>
        <authorList>
            <person name="Wang R."/>
            <person name="Zhang L."/>
            <person name="Tang P."/>
            <person name="Li S."/>
            <person name="Liang L."/>
        </authorList>
    </citation>
    <scope>NUCLEOTIDE SEQUENCE</scope>
    <source>
        <strain evidence="2">YMF1.00031</strain>
    </source>
</reference>
<dbReference type="Proteomes" id="UP001221413">
    <property type="component" value="Unassembled WGS sequence"/>
</dbReference>
<sequence>MNGCLGWMKKQERTKADADDDAETGFTDSEAGDEPRAHGSRRLPAQVALEFERQPRCFACVQRPNIRAGAPTIKNKPAPTHLITPLAHANPFGTQTPWQQIQQMPPTCMHW</sequence>
<accession>A0AAD6J3I9</accession>
<keyword evidence="3" id="KW-1185">Reference proteome</keyword>
<organism evidence="2 3">
    <name type="scientific">Drechslerella dactyloides</name>
    <name type="common">Nematode-trapping fungus</name>
    <name type="synonym">Arthrobotrys dactyloides</name>
    <dbReference type="NCBI Taxonomy" id="74499"/>
    <lineage>
        <taxon>Eukaryota</taxon>
        <taxon>Fungi</taxon>
        <taxon>Dikarya</taxon>
        <taxon>Ascomycota</taxon>
        <taxon>Pezizomycotina</taxon>
        <taxon>Orbiliomycetes</taxon>
        <taxon>Orbiliales</taxon>
        <taxon>Orbiliaceae</taxon>
        <taxon>Drechslerella</taxon>
    </lineage>
</organism>
<comment type="caution">
    <text evidence="2">The sequence shown here is derived from an EMBL/GenBank/DDBJ whole genome shotgun (WGS) entry which is preliminary data.</text>
</comment>
<evidence type="ECO:0000256" key="1">
    <source>
        <dbReference type="SAM" id="MobiDB-lite"/>
    </source>
</evidence>